<evidence type="ECO:0000256" key="3">
    <source>
        <dbReference type="ARBA" id="ARBA00022448"/>
    </source>
</evidence>
<feature type="domain" description="ABC transmembrane type-1" evidence="10">
    <location>
        <begin position="33"/>
        <end position="233"/>
    </location>
</feature>
<protein>
    <submittedName>
        <fullName evidence="11">ABC transporter permease subunit</fullName>
    </submittedName>
</protein>
<name>A0ABV0BKF5_9HYPH</name>
<reference evidence="11 12" key="1">
    <citation type="submission" date="2024-04" db="EMBL/GenBank/DDBJ databases">
        <title>A novel species isolated from cricket.</title>
        <authorList>
            <person name="Wang H.-C."/>
        </authorList>
    </citation>
    <scope>NUCLEOTIDE SEQUENCE [LARGE SCALE GENOMIC DNA]</scope>
    <source>
        <strain evidence="11 12">WL0021</strain>
    </source>
</reference>
<evidence type="ECO:0000256" key="2">
    <source>
        <dbReference type="ARBA" id="ARBA00010072"/>
    </source>
</evidence>
<comment type="caution">
    <text evidence="11">The sequence shown here is derived from an EMBL/GenBank/DDBJ whole genome shotgun (WGS) entry which is preliminary data.</text>
</comment>
<evidence type="ECO:0000313" key="12">
    <source>
        <dbReference type="Proteomes" id="UP001418637"/>
    </source>
</evidence>
<keyword evidence="4" id="KW-1003">Cell membrane</keyword>
<feature type="transmembrane region" description="Helical" evidence="9">
    <location>
        <begin position="12"/>
        <end position="31"/>
    </location>
</feature>
<accession>A0ABV0BKF5</accession>
<dbReference type="InterPro" id="IPR000515">
    <property type="entry name" value="MetI-like"/>
</dbReference>
<feature type="transmembrane region" description="Helical" evidence="9">
    <location>
        <begin position="109"/>
        <end position="128"/>
    </location>
</feature>
<feature type="transmembrane region" description="Helical" evidence="9">
    <location>
        <begin position="212"/>
        <end position="233"/>
    </location>
</feature>
<evidence type="ECO:0000256" key="8">
    <source>
        <dbReference type="ARBA" id="ARBA00023136"/>
    </source>
</evidence>
<dbReference type="EMBL" id="JBBYXI010000003">
    <property type="protein sequence ID" value="MEN3931073.1"/>
    <property type="molecule type" value="Genomic_DNA"/>
</dbReference>
<evidence type="ECO:0000256" key="1">
    <source>
        <dbReference type="ARBA" id="ARBA00004429"/>
    </source>
</evidence>
<comment type="subcellular location">
    <subcellularLocation>
        <location evidence="1">Cell inner membrane</location>
        <topology evidence="1">Multi-pass membrane protein</topology>
    </subcellularLocation>
    <subcellularLocation>
        <location evidence="9">Cell membrane</location>
        <topology evidence="9">Multi-pass membrane protein</topology>
    </subcellularLocation>
</comment>
<keyword evidence="8 9" id="KW-0472">Membrane</keyword>
<evidence type="ECO:0000259" key="10">
    <source>
        <dbReference type="PROSITE" id="PS50928"/>
    </source>
</evidence>
<dbReference type="InterPro" id="IPR035906">
    <property type="entry name" value="MetI-like_sf"/>
</dbReference>
<feature type="transmembrane region" description="Helical" evidence="9">
    <location>
        <begin position="181"/>
        <end position="200"/>
    </location>
</feature>
<dbReference type="SUPFAM" id="SSF161098">
    <property type="entry name" value="MetI-like"/>
    <property type="match status" value="1"/>
</dbReference>
<keyword evidence="6 9" id="KW-0812">Transmembrane</keyword>
<keyword evidence="5" id="KW-0997">Cell inner membrane</keyword>
<feature type="transmembrane region" description="Helical" evidence="9">
    <location>
        <begin position="37"/>
        <end position="61"/>
    </location>
</feature>
<dbReference type="Pfam" id="PF00528">
    <property type="entry name" value="BPD_transp_1"/>
    <property type="match status" value="1"/>
</dbReference>
<keyword evidence="12" id="KW-1185">Reference proteome</keyword>
<comment type="similarity">
    <text evidence="2">Belongs to the binding-protein-dependent transport system permease family. HisMQ subfamily.</text>
</comment>
<evidence type="ECO:0000256" key="7">
    <source>
        <dbReference type="ARBA" id="ARBA00022989"/>
    </source>
</evidence>
<organism evidence="11 12">
    <name type="scientific">Hohaiivirga grylli</name>
    <dbReference type="NCBI Taxonomy" id="3133970"/>
    <lineage>
        <taxon>Bacteria</taxon>
        <taxon>Pseudomonadati</taxon>
        <taxon>Pseudomonadota</taxon>
        <taxon>Alphaproteobacteria</taxon>
        <taxon>Hyphomicrobiales</taxon>
        <taxon>Methylobacteriaceae</taxon>
        <taxon>Hohaiivirga</taxon>
    </lineage>
</organism>
<dbReference type="PROSITE" id="PS50928">
    <property type="entry name" value="ABC_TM1"/>
    <property type="match status" value="1"/>
</dbReference>
<dbReference type="PANTHER" id="PTHR30133">
    <property type="entry name" value="CATIONIC AMINO ACID TRANSPORTER, MEMBRANE COMPONENT"/>
    <property type="match status" value="1"/>
</dbReference>
<keyword evidence="7 9" id="KW-1133">Transmembrane helix</keyword>
<dbReference type="InterPro" id="IPR010065">
    <property type="entry name" value="AA_ABC_transptr_permease_3TM"/>
</dbReference>
<sequence length="247" mass="26439">METIIGYITDIITGYIELIFGANGWIGMLLSGAGMTILVAIGGFCFGGVVGSFVAWAKIAGGTTARTVANIYTTILRGVPDLLIIYLFYFGGSALLTSIGQMFGSNAFIGLPSFITGVMALGIVSGAYQAEVFRGAYSALSKGELEAAKSVGMHRNLMFRRIIVPQVLRYAIPGLGNIWQLILKQSALISVTGLIELLFVSRMAASATRMPFPFYFTAIVIYLVITAVSGWGFKKMEQRAMRGVKGA</sequence>
<dbReference type="Gene3D" id="1.10.3720.10">
    <property type="entry name" value="MetI-like"/>
    <property type="match status" value="1"/>
</dbReference>
<proteinExistence type="inferred from homology"/>
<evidence type="ECO:0000313" key="11">
    <source>
        <dbReference type="EMBL" id="MEN3931073.1"/>
    </source>
</evidence>
<dbReference type="NCBIfam" id="TIGR01726">
    <property type="entry name" value="HEQRo_perm_3TM"/>
    <property type="match status" value="1"/>
</dbReference>
<dbReference type="Proteomes" id="UP001418637">
    <property type="component" value="Unassembled WGS sequence"/>
</dbReference>
<evidence type="ECO:0000256" key="9">
    <source>
        <dbReference type="RuleBase" id="RU363032"/>
    </source>
</evidence>
<gene>
    <name evidence="11" type="ORF">WJT86_08390</name>
</gene>
<dbReference type="CDD" id="cd06261">
    <property type="entry name" value="TM_PBP2"/>
    <property type="match status" value="1"/>
</dbReference>
<evidence type="ECO:0000256" key="6">
    <source>
        <dbReference type="ARBA" id="ARBA00022692"/>
    </source>
</evidence>
<keyword evidence="3 9" id="KW-0813">Transport</keyword>
<evidence type="ECO:0000256" key="5">
    <source>
        <dbReference type="ARBA" id="ARBA00022519"/>
    </source>
</evidence>
<dbReference type="RefSeq" id="WP_346337114.1">
    <property type="nucleotide sequence ID" value="NZ_JBBYXI010000003.1"/>
</dbReference>
<dbReference type="InterPro" id="IPR051613">
    <property type="entry name" value="ABC_transp_permease_HisMQ"/>
</dbReference>
<evidence type="ECO:0000256" key="4">
    <source>
        <dbReference type="ARBA" id="ARBA00022475"/>
    </source>
</evidence>